<proteinExistence type="inferred from homology"/>
<feature type="transmembrane region" description="Helical" evidence="9">
    <location>
        <begin position="308"/>
        <end position="329"/>
    </location>
</feature>
<dbReference type="RefSeq" id="WP_048091266.1">
    <property type="nucleotide sequence ID" value="NZ_JMIY01000005.1"/>
</dbReference>
<dbReference type="GO" id="GO:0035435">
    <property type="term" value="P:phosphate ion transmembrane transport"/>
    <property type="evidence" value="ECO:0007669"/>
    <property type="project" value="TreeGrafter"/>
</dbReference>
<evidence type="ECO:0000256" key="2">
    <source>
        <dbReference type="ARBA" id="ARBA00004141"/>
    </source>
</evidence>
<name>A0A062V7K9_9EURY</name>
<evidence type="ECO:0000256" key="9">
    <source>
        <dbReference type="SAM" id="Phobius"/>
    </source>
</evidence>
<feature type="transmembrane region" description="Helical" evidence="9">
    <location>
        <begin position="6"/>
        <end position="25"/>
    </location>
</feature>
<keyword evidence="6 9" id="KW-0812">Transmembrane</keyword>
<comment type="caution">
    <text evidence="10">The sequence shown here is derived from an EMBL/GenBank/DDBJ whole genome shotgun (WGS) entry which is preliminary data.</text>
</comment>
<evidence type="ECO:0000313" key="10">
    <source>
        <dbReference type="EMBL" id="KCZ71360.1"/>
    </source>
</evidence>
<gene>
    <name evidence="10" type="ORF">ANME2D_02087</name>
</gene>
<dbReference type="GO" id="GO:0005315">
    <property type="term" value="F:phosphate transmembrane transporter activity"/>
    <property type="evidence" value="ECO:0007669"/>
    <property type="project" value="InterPro"/>
</dbReference>
<sequence length="336" mass="35397">MVEALSITVILIIIIALFYDFVNGWNDAANSVATIVSTRVLTPIKAVGLAALMNFIAFLIMPQAVAKLVGKGIVDVSIVTPTLILAGLVASIFWGMFMTNFGMPISMSHTLIGGFIGAGIAAGGFKVLISGGIILIIGFLVLAPIIGFIFSNIFAIGLFRSVRRYRPSAINKVFGKLQLVSVSWYSLGHGSNDALKTAGIITALLISVGYMDPDAAIPAWVILSAHASIALGTLIGGWKVIRSMGMRLTKLRPVDGFSAESGGGLLLVLTAFIGIPVSTTHVIAGSIMGVGAAKRMTSVRWGFARNIVAAWILTIPVTTFGGFVVYKIFNLLNIVV</sequence>
<accession>A0A062V7K9</accession>
<reference evidence="10 11" key="1">
    <citation type="journal article" date="2013" name="Nature">
        <title>Anaerobic oxidation of methane coupled to nitrate reduction in a novel archaeal lineage.</title>
        <authorList>
            <person name="Haroon M.F."/>
            <person name="Hu S."/>
            <person name="Shi Y."/>
            <person name="Imelfort M."/>
            <person name="Keller J."/>
            <person name="Hugenholtz P."/>
            <person name="Yuan Z."/>
            <person name="Tyson G.W."/>
        </authorList>
    </citation>
    <scope>NUCLEOTIDE SEQUENCE [LARGE SCALE GENOMIC DNA]</scope>
    <source>
        <strain evidence="10 11">ANME-2d</strain>
    </source>
</reference>
<keyword evidence="4" id="KW-0813">Transport</keyword>
<evidence type="ECO:0000256" key="3">
    <source>
        <dbReference type="ARBA" id="ARBA00009916"/>
    </source>
</evidence>
<dbReference type="Proteomes" id="UP000027153">
    <property type="component" value="Unassembled WGS sequence"/>
</dbReference>
<dbReference type="PANTHER" id="PTHR11101:SF80">
    <property type="entry name" value="PHOSPHATE TRANSPORTER"/>
    <property type="match status" value="1"/>
</dbReference>
<evidence type="ECO:0000256" key="4">
    <source>
        <dbReference type="ARBA" id="ARBA00022448"/>
    </source>
</evidence>
<evidence type="ECO:0000256" key="5">
    <source>
        <dbReference type="ARBA" id="ARBA00022592"/>
    </source>
</evidence>
<dbReference type="EMBL" id="JMIY01000005">
    <property type="protein sequence ID" value="KCZ71360.1"/>
    <property type="molecule type" value="Genomic_DNA"/>
</dbReference>
<keyword evidence="11" id="KW-1185">Reference proteome</keyword>
<keyword evidence="5" id="KW-0592">Phosphate transport</keyword>
<feature type="transmembrane region" description="Helical" evidence="9">
    <location>
        <begin position="135"/>
        <end position="159"/>
    </location>
</feature>
<comment type="function">
    <text evidence="1">Potential transporter for phosphate.</text>
</comment>
<feature type="transmembrane region" description="Helical" evidence="9">
    <location>
        <begin position="194"/>
        <end position="211"/>
    </location>
</feature>
<evidence type="ECO:0000313" key="11">
    <source>
        <dbReference type="Proteomes" id="UP000027153"/>
    </source>
</evidence>
<keyword evidence="8 9" id="KW-0472">Membrane</keyword>
<keyword evidence="7 9" id="KW-1133">Transmembrane helix</keyword>
<dbReference type="PATRIC" id="fig|1392998.3.peg.2091"/>
<dbReference type="OrthoDB" id="101311at2157"/>
<dbReference type="GO" id="GO:0016020">
    <property type="term" value="C:membrane"/>
    <property type="evidence" value="ECO:0007669"/>
    <property type="project" value="UniProtKB-SubCell"/>
</dbReference>
<feature type="transmembrane region" description="Helical" evidence="9">
    <location>
        <begin position="78"/>
        <end position="98"/>
    </location>
</feature>
<evidence type="ECO:0000256" key="1">
    <source>
        <dbReference type="ARBA" id="ARBA00001981"/>
    </source>
</evidence>
<dbReference type="Pfam" id="PF01384">
    <property type="entry name" value="PHO4"/>
    <property type="match status" value="2"/>
</dbReference>
<feature type="transmembrane region" description="Helical" evidence="9">
    <location>
        <begin position="262"/>
        <end position="288"/>
    </location>
</feature>
<feature type="transmembrane region" description="Helical" evidence="9">
    <location>
        <begin position="217"/>
        <end position="241"/>
    </location>
</feature>
<organism evidence="10 11">
    <name type="scientific">Candidatus Methanoperedens nitratireducens</name>
    <dbReference type="NCBI Taxonomy" id="1392998"/>
    <lineage>
        <taxon>Archaea</taxon>
        <taxon>Methanobacteriati</taxon>
        <taxon>Methanobacteriota</taxon>
        <taxon>Stenosarchaea group</taxon>
        <taxon>Methanomicrobia</taxon>
        <taxon>Methanosarcinales</taxon>
        <taxon>ANME-2 cluster</taxon>
        <taxon>Candidatus Methanoperedentaceae</taxon>
        <taxon>Candidatus Methanoperedens</taxon>
    </lineage>
</organism>
<dbReference type="PANTHER" id="PTHR11101">
    <property type="entry name" value="PHOSPHATE TRANSPORTER"/>
    <property type="match status" value="1"/>
</dbReference>
<comment type="similarity">
    <text evidence="3">Belongs to the inorganic phosphate transporter (PiT) (TC 2.A.20) family.</text>
</comment>
<protein>
    <submittedName>
        <fullName evidence="10">Phosphate/sulfate permease</fullName>
    </submittedName>
</protein>
<dbReference type="AlphaFoldDB" id="A0A062V7K9"/>
<dbReference type="InterPro" id="IPR001204">
    <property type="entry name" value="Phos_transporter"/>
</dbReference>
<evidence type="ECO:0000256" key="7">
    <source>
        <dbReference type="ARBA" id="ARBA00022989"/>
    </source>
</evidence>
<evidence type="ECO:0000256" key="6">
    <source>
        <dbReference type="ARBA" id="ARBA00022692"/>
    </source>
</evidence>
<comment type="subcellular location">
    <subcellularLocation>
        <location evidence="2">Membrane</location>
        <topology evidence="2">Multi-pass membrane protein</topology>
    </subcellularLocation>
</comment>
<feature type="transmembrane region" description="Helical" evidence="9">
    <location>
        <begin position="110"/>
        <end position="129"/>
    </location>
</feature>
<feature type="transmembrane region" description="Helical" evidence="9">
    <location>
        <begin position="46"/>
        <end position="66"/>
    </location>
</feature>
<evidence type="ECO:0000256" key="8">
    <source>
        <dbReference type="ARBA" id="ARBA00023136"/>
    </source>
</evidence>